<evidence type="ECO:0000313" key="3">
    <source>
        <dbReference type="Proteomes" id="UP000077405"/>
    </source>
</evidence>
<dbReference type="GO" id="GO:0004364">
    <property type="term" value="F:glutathione transferase activity"/>
    <property type="evidence" value="ECO:0007669"/>
    <property type="project" value="TreeGrafter"/>
</dbReference>
<keyword evidence="2" id="KW-0808">Transferase</keyword>
<dbReference type="CDD" id="cd03194">
    <property type="entry name" value="GST_C_3"/>
    <property type="match status" value="1"/>
</dbReference>
<dbReference type="SUPFAM" id="SSF52833">
    <property type="entry name" value="Thioredoxin-like"/>
    <property type="match status" value="1"/>
</dbReference>
<dbReference type="PANTHER" id="PTHR42673">
    <property type="entry name" value="MALEYLACETOACETATE ISOMERASE"/>
    <property type="match status" value="1"/>
</dbReference>
<dbReference type="RefSeq" id="WP_063635531.1">
    <property type="nucleotide sequence ID" value="NZ_CP015285.1"/>
</dbReference>
<dbReference type="InterPro" id="IPR036249">
    <property type="entry name" value="Thioredoxin-like_sf"/>
</dbReference>
<evidence type="ECO:0000313" key="2">
    <source>
        <dbReference type="EMBL" id="ANC92479.1"/>
    </source>
</evidence>
<keyword evidence="3" id="KW-1185">Reference proteome</keyword>
<feature type="domain" description="GST N-terminal" evidence="1">
    <location>
        <begin position="4"/>
        <end position="84"/>
    </location>
</feature>
<dbReference type="PANTHER" id="PTHR42673:SF4">
    <property type="entry name" value="MALEYLACETOACETATE ISOMERASE"/>
    <property type="match status" value="1"/>
</dbReference>
<dbReference type="CDD" id="cd03043">
    <property type="entry name" value="GST_N_1"/>
    <property type="match status" value="1"/>
</dbReference>
<name>A0A160JHE9_9PROT</name>
<accession>A0A160JHE9</accession>
<dbReference type="Proteomes" id="UP000077405">
    <property type="component" value="Chromosome"/>
</dbReference>
<proteinExistence type="predicted"/>
<dbReference type="InterPro" id="IPR004045">
    <property type="entry name" value="Glutathione_S-Trfase_N"/>
</dbReference>
<sequence length="216" mass="23358">MSDPTLVMGNKAYSSWSLRPWLALRQAGIDFTETLVVLRQPDTAARIAEHSPSGRVPTLIHDGLTVWDSLAICEYVAELAPEAGLWPADRAARAVARAVSAEMHSGFVSLRSTMSMDLKRDRKGQGLTEATAADIARIEALWADARTRFGGPAGGPFLFGTFTIADAMFAPVVTRLETYGVAVSPVSRAYMDAVLALPAMRDWIAAAKAEPWELQP</sequence>
<gene>
    <name evidence="2" type="ORF">A6A40_11530</name>
</gene>
<reference evidence="2 3" key="1">
    <citation type="journal article" date="2013" name="Int. J. Syst. Evol. Microbiol.">
        <title>Azospirillum humicireducens sp. nov., a nitrogen-fixing bacterium isolated from a microbial fuel cell.</title>
        <authorList>
            <person name="Zhou S."/>
            <person name="Han L."/>
            <person name="Wang Y."/>
            <person name="Yang G."/>
            <person name="Zhuang L."/>
            <person name="Hu P."/>
        </authorList>
    </citation>
    <scope>NUCLEOTIDE SEQUENCE [LARGE SCALE GENOMIC DNA]</scope>
    <source>
        <strain evidence="2 3">SgZ-5</strain>
    </source>
</reference>
<organism evidence="2 3">
    <name type="scientific">Azospirillum humicireducens</name>
    <dbReference type="NCBI Taxonomy" id="1226968"/>
    <lineage>
        <taxon>Bacteria</taxon>
        <taxon>Pseudomonadati</taxon>
        <taxon>Pseudomonadota</taxon>
        <taxon>Alphaproteobacteria</taxon>
        <taxon>Rhodospirillales</taxon>
        <taxon>Azospirillaceae</taxon>
        <taxon>Azospirillum</taxon>
    </lineage>
</organism>
<dbReference type="OrthoDB" id="9799538at2"/>
<dbReference type="GO" id="GO:0016034">
    <property type="term" value="F:maleylacetoacetate isomerase activity"/>
    <property type="evidence" value="ECO:0007669"/>
    <property type="project" value="TreeGrafter"/>
</dbReference>
<dbReference type="EMBL" id="CP015285">
    <property type="protein sequence ID" value="ANC92479.1"/>
    <property type="molecule type" value="Genomic_DNA"/>
</dbReference>
<dbReference type="Gene3D" id="3.40.30.10">
    <property type="entry name" value="Glutaredoxin"/>
    <property type="match status" value="1"/>
</dbReference>
<dbReference type="GO" id="GO:0006749">
    <property type="term" value="P:glutathione metabolic process"/>
    <property type="evidence" value="ECO:0007669"/>
    <property type="project" value="TreeGrafter"/>
</dbReference>
<dbReference type="Pfam" id="PF13410">
    <property type="entry name" value="GST_C_2"/>
    <property type="match status" value="1"/>
</dbReference>
<dbReference type="PROSITE" id="PS50404">
    <property type="entry name" value="GST_NTER"/>
    <property type="match status" value="1"/>
</dbReference>
<dbReference type="GO" id="GO:0006559">
    <property type="term" value="P:L-phenylalanine catabolic process"/>
    <property type="evidence" value="ECO:0007669"/>
    <property type="project" value="TreeGrafter"/>
</dbReference>
<dbReference type="InterPro" id="IPR036282">
    <property type="entry name" value="Glutathione-S-Trfase_C_sf"/>
</dbReference>
<dbReference type="Gene3D" id="1.20.1050.10">
    <property type="match status" value="1"/>
</dbReference>
<protein>
    <submittedName>
        <fullName evidence="2">Glutathione S-transferase family protein</fullName>
    </submittedName>
</protein>
<dbReference type="KEGG" id="ahu:A6A40_11530"/>
<dbReference type="SUPFAM" id="SSF47616">
    <property type="entry name" value="GST C-terminal domain-like"/>
    <property type="match status" value="1"/>
</dbReference>
<dbReference type="STRING" id="1226968.A6A40_11530"/>
<dbReference type="SFLD" id="SFLDS00019">
    <property type="entry name" value="Glutathione_Transferase_(cytos"/>
    <property type="match status" value="1"/>
</dbReference>
<dbReference type="Pfam" id="PF13409">
    <property type="entry name" value="GST_N_2"/>
    <property type="match status" value="1"/>
</dbReference>
<evidence type="ECO:0000259" key="1">
    <source>
        <dbReference type="PROSITE" id="PS50404"/>
    </source>
</evidence>
<dbReference type="AlphaFoldDB" id="A0A160JHE9"/>
<dbReference type="InterPro" id="IPR040079">
    <property type="entry name" value="Glutathione_S-Trfase"/>
</dbReference>